<dbReference type="Gene3D" id="3.40.50.720">
    <property type="entry name" value="NAD(P)-binding Rossmann-like Domain"/>
    <property type="match status" value="1"/>
</dbReference>
<protein>
    <submittedName>
        <fullName evidence="1">Ornithine cyclodeaminase family protein</fullName>
    </submittedName>
</protein>
<dbReference type="Gene3D" id="3.30.1780.10">
    <property type="entry name" value="ornithine cyclodeaminase, domain 1"/>
    <property type="match status" value="1"/>
</dbReference>
<organism evidence="1 2">
    <name type="scientific">Streptomyces maoxianensis</name>
    <dbReference type="NCBI Taxonomy" id="1459942"/>
    <lineage>
        <taxon>Bacteria</taxon>
        <taxon>Bacillati</taxon>
        <taxon>Actinomycetota</taxon>
        <taxon>Actinomycetes</taxon>
        <taxon>Kitasatosporales</taxon>
        <taxon>Streptomycetaceae</taxon>
        <taxon>Streptomyces</taxon>
    </lineage>
</organism>
<dbReference type="PANTHER" id="PTHR13812:SF19">
    <property type="entry name" value="KETIMINE REDUCTASE MU-CRYSTALLIN"/>
    <property type="match status" value="1"/>
</dbReference>
<name>A0ABV9FZP0_9ACTN</name>
<keyword evidence="2" id="KW-1185">Reference proteome</keyword>
<dbReference type="InterPro" id="IPR036291">
    <property type="entry name" value="NAD(P)-bd_dom_sf"/>
</dbReference>
<dbReference type="InterPro" id="IPR023401">
    <property type="entry name" value="ODC_N"/>
</dbReference>
<dbReference type="RefSeq" id="WP_381192499.1">
    <property type="nucleotide sequence ID" value="NZ_JBHSFE010000007.1"/>
</dbReference>
<dbReference type="PIRSF" id="PIRSF001439">
    <property type="entry name" value="CryM"/>
    <property type="match status" value="1"/>
</dbReference>
<dbReference type="EMBL" id="JBHSFE010000007">
    <property type="protein sequence ID" value="MFC4607488.1"/>
    <property type="molecule type" value="Genomic_DNA"/>
</dbReference>
<dbReference type="PANTHER" id="PTHR13812">
    <property type="entry name" value="KETIMINE REDUCTASE MU-CRYSTALLIN"/>
    <property type="match status" value="1"/>
</dbReference>
<gene>
    <name evidence="1" type="ORF">ACFO9E_06615</name>
</gene>
<evidence type="ECO:0000313" key="1">
    <source>
        <dbReference type="EMBL" id="MFC4607488.1"/>
    </source>
</evidence>
<sequence length="316" mass="32571">MSKGAPAVIGADEVRAALPMAAAIAALQDALYEGLDPEADPARHAVPVDRGQLLLMPSHSRRYAGVKIATVAPGNPELGLPRIQGTYLLLDAQTLSTLAVLDGVALTAIRTAALSAAAADLLAVPGAERLVIFGTGPQAHSHIEALRAVRPLRHITVVGRDLDRLATFLQPYGDSGQGSAPLVEAGTAEAVAQADLVACCTTARTPLFDGSALPAHATVVAVGSHEPQAREVDDETVRRSTVVVEARAAALREAGDIILAVQSGALDPESLVGLAELARGTVEADVSRPRLFKSVGMAWEDLIVAGVAYEAHRGGA</sequence>
<dbReference type="Pfam" id="PF02423">
    <property type="entry name" value="OCD_Mu_crystall"/>
    <property type="match status" value="1"/>
</dbReference>
<evidence type="ECO:0000313" key="2">
    <source>
        <dbReference type="Proteomes" id="UP001595993"/>
    </source>
</evidence>
<accession>A0ABV9FZP0</accession>
<proteinExistence type="predicted"/>
<dbReference type="InterPro" id="IPR003462">
    <property type="entry name" value="ODC_Mu_crystall"/>
</dbReference>
<reference evidence="2" key="1">
    <citation type="journal article" date="2019" name="Int. J. Syst. Evol. Microbiol.">
        <title>The Global Catalogue of Microorganisms (GCM) 10K type strain sequencing project: providing services to taxonomists for standard genome sequencing and annotation.</title>
        <authorList>
            <consortium name="The Broad Institute Genomics Platform"/>
            <consortium name="The Broad Institute Genome Sequencing Center for Infectious Disease"/>
            <person name="Wu L."/>
            <person name="Ma J."/>
        </authorList>
    </citation>
    <scope>NUCLEOTIDE SEQUENCE [LARGE SCALE GENOMIC DNA]</scope>
    <source>
        <strain evidence="2">CGMCC 4.7139</strain>
    </source>
</reference>
<dbReference type="Proteomes" id="UP001595993">
    <property type="component" value="Unassembled WGS sequence"/>
</dbReference>
<dbReference type="SUPFAM" id="SSF51735">
    <property type="entry name" value="NAD(P)-binding Rossmann-fold domains"/>
    <property type="match status" value="1"/>
</dbReference>
<comment type="caution">
    <text evidence="1">The sequence shown here is derived from an EMBL/GenBank/DDBJ whole genome shotgun (WGS) entry which is preliminary data.</text>
</comment>